<evidence type="ECO:0008006" key="11">
    <source>
        <dbReference type="Google" id="ProtNLM"/>
    </source>
</evidence>
<accession>A0A9P5LEF3</accession>
<dbReference type="AlphaFoldDB" id="A0A9P5LEF3"/>
<keyword evidence="4" id="KW-0256">Endoplasmic reticulum</keyword>
<evidence type="ECO:0000256" key="1">
    <source>
        <dbReference type="ARBA" id="ARBA00004173"/>
    </source>
</evidence>
<evidence type="ECO:0000256" key="6">
    <source>
        <dbReference type="ARBA" id="ARBA00023136"/>
    </source>
</evidence>
<organism evidence="9 10">
    <name type="scientific">Cylindrodendrum hubeiense</name>
    <dbReference type="NCBI Taxonomy" id="595255"/>
    <lineage>
        <taxon>Eukaryota</taxon>
        <taxon>Fungi</taxon>
        <taxon>Dikarya</taxon>
        <taxon>Ascomycota</taxon>
        <taxon>Pezizomycotina</taxon>
        <taxon>Sordariomycetes</taxon>
        <taxon>Hypocreomycetidae</taxon>
        <taxon>Hypocreales</taxon>
        <taxon>Nectriaceae</taxon>
        <taxon>Cylindrodendrum</taxon>
    </lineage>
</organism>
<dbReference type="InterPro" id="IPR027417">
    <property type="entry name" value="P-loop_NTPase"/>
</dbReference>
<evidence type="ECO:0000256" key="5">
    <source>
        <dbReference type="ARBA" id="ARBA00023128"/>
    </source>
</evidence>
<dbReference type="Pfam" id="PF13424">
    <property type="entry name" value="TPR_12"/>
    <property type="match status" value="1"/>
</dbReference>
<keyword evidence="7" id="KW-0175">Coiled coil</keyword>
<evidence type="ECO:0000256" key="8">
    <source>
        <dbReference type="SAM" id="MobiDB-lite"/>
    </source>
</evidence>
<dbReference type="GO" id="GO:0005783">
    <property type="term" value="C:endoplasmic reticulum"/>
    <property type="evidence" value="ECO:0007669"/>
    <property type="project" value="UniProtKB-SubCell"/>
</dbReference>
<dbReference type="SUPFAM" id="SSF52540">
    <property type="entry name" value="P-loop containing nucleoside triphosphate hydrolases"/>
    <property type="match status" value="1"/>
</dbReference>
<evidence type="ECO:0000313" key="10">
    <source>
        <dbReference type="Proteomes" id="UP000722485"/>
    </source>
</evidence>
<comment type="subcellular location">
    <subcellularLocation>
        <location evidence="2">Endoplasmic reticulum</location>
    </subcellularLocation>
    <subcellularLocation>
        <location evidence="3">Membrane</location>
    </subcellularLocation>
    <subcellularLocation>
        <location evidence="1">Mitochondrion</location>
    </subcellularLocation>
</comment>
<dbReference type="GO" id="GO:0005739">
    <property type="term" value="C:mitochondrion"/>
    <property type="evidence" value="ECO:0007669"/>
    <property type="project" value="UniProtKB-SubCell"/>
</dbReference>
<evidence type="ECO:0000256" key="7">
    <source>
        <dbReference type="SAM" id="Coils"/>
    </source>
</evidence>
<dbReference type="InterPro" id="IPR019734">
    <property type="entry name" value="TPR_rpt"/>
</dbReference>
<reference evidence="9" key="1">
    <citation type="submission" date="2020-03" db="EMBL/GenBank/DDBJ databases">
        <title>Draft Genome Sequence of Cylindrodendrum hubeiense.</title>
        <authorList>
            <person name="Buettner E."/>
            <person name="Kellner H."/>
        </authorList>
    </citation>
    <scope>NUCLEOTIDE SEQUENCE</scope>
    <source>
        <strain evidence="9">IHI 201604</strain>
    </source>
</reference>
<dbReference type="SUPFAM" id="SSF53474">
    <property type="entry name" value="alpha/beta-Hydrolases"/>
    <property type="match status" value="1"/>
</dbReference>
<dbReference type="Gene3D" id="1.25.40.10">
    <property type="entry name" value="Tetratricopeptide repeat domain"/>
    <property type="match status" value="1"/>
</dbReference>
<gene>
    <name evidence="9" type="ORF">G7Z17_g7191</name>
</gene>
<keyword evidence="10" id="KW-1185">Reference proteome</keyword>
<name>A0A9P5LEF3_9HYPO</name>
<dbReference type="InterPro" id="IPR052374">
    <property type="entry name" value="SERAC1"/>
</dbReference>
<dbReference type="SUPFAM" id="SSF48452">
    <property type="entry name" value="TPR-like"/>
    <property type="match status" value="2"/>
</dbReference>
<evidence type="ECO:0000256" key="2">
    <source>
        <dbReference type="ARBA" id="ARBA00004240"/>
    </source>
</evidence>
<dbReference type="Gene3D" id="3.40.50.300">
    <property type="entry name" value="P-loop containing nucleotide triphosphate hydrolases"/>
    <property type="match status" value="1"/>
</dbReference>
<keyword evidence="5" id="KW-0496">Mitochondrion</keyword>
<feature type="coiled-coil region" evidence="7">
    <location>
        <begin position="816"/>
        <end position="843"/>
    </location>
</feature>
<dbReference type="Proteomes" id="UP000722485">
    <property type="component" value="Unassembled WGS sequence"/>
</dbReference>
<proteinExistence type="predicted"/>
<dbReference type="InterPro" id="IPR011990">
    <property type="entry name" value="TPR-like_helical_dom_sf"/>
</dbReference>
<feature type="compositionally biased region" description="Low complexity" evidence="8">
    <location>
        <begin position="205"/>
        <end position="215"/>
    </location>
</feature>
<evidence type="ECO:0000313" key="9">
    <source>
        <dbReference type="EMBL" id="KAF7548234.1"/>
    </source>
</evidence>
<feature type="region of interest" description="Disordered" evidence="8">
    <location>
        <begin position="199"/>
        <end position="221"/>
    </location>
</feature>
<dbReference type="GO" id="GO:0016020">
    <property type="term" value="C:membrane"/>
    <property type="evidence" value="ECO:0007669"/>
    <property type="project" value="UniProtKB-SubCell"/>
</dbReference>
<dbReference type="SMART" id="SM00028">
    <property type="entry name" value="TPR"/>
    <property type="match status" value="5"/>
</dbReference>
<sequence length="1101" mass="122739">MATDALEPLRGLLHRVRGAVSVVSRSRTGESSGLQIVRNPEHAEIDIVAVHGLGGEGFRSWTTTAEPKARPKAWLQELLAKDIPNARIMTYGYISDGVNYRYLVRNVLYGRALDMVKELGAQRSRDGTARRPLFFIAHSLGGWIVKRALIISSEAIDLQLKDIELSTCGVAFFGTLSPGRPSSPSPLANVIRRTTSGLENDYKGSRSARSSRSFSTEPQPSDIEWLENQMEAFKAITANLPRLSFHETKKSSDGFIVDKRHSMQGSDGTQIGLKATHSDLVKFEGRDSNYKTFIARFREMIDKGRTSDLMEAKRKPFDLAAVHHLEYMSAGFEIPYKLPTEPSIIIPREDLVENLEAVLKPLMEPHELHFAIANLLGLPGTGKTTLARYYAEKHRHEISFVFWIWAESWETVVASYLEFANALVTHYTKDAPRSQVENDLGLTGVEDMLKVKSILQLDTLRVKSVVRAVKDWLLRPENDKWLLIFDNVEPSYDIFDFIPLTLSGQIILTSRDSNCFEAALRIAKSLQNHPQSIAMAASTIRQTGSTVVDYEQNMGYRVPLHLLGSTIDQSPVTKTILRISAMLSTSFIPVALFCATSQLRTAPERFMGAFKEMNAFQDFSHVGDVFQHLLNENFIQVLSPPESPESSQNSSSASSPSFGYFMLETSARDHVRGSLTASEQVDNAWLACNVCVDGIRQKEVDSLKLPEIHDFGRIMAPHAKTCYDDWSSVLKGIPDDADVAWQVLGNVCMTQGALDQAIGCFELALKQKDKMDPIERIQTSLSLASLLQQANEVQRSQEVLSSINMASIDNALGFRVALARASVAAAQGELDRAEDQYETLEQQQEEALGPTDITTVGTVQKLAATLERLGKMEEAQALYRRVYISYQNLFGQSHPMTLEALEDLAHISKASNAIDEAEQLYTQSVDIKTRTLGPQHPSTAHAIQKLAVIDDMRCRYAEARVKYQRALDIMAPTLGRAHPAYTTTMENMALSARFHANSIAEENGLSFESRNTNDKDGEVSPTSDPRNASLATAFELAESLYLEVLAIRITARDLYSNEQVLATGSKLREMYENEEFFAVSRMDKVSKLLEMLREGRREDGK</sequence>
<dbReference type="OrthoDB" id="7464126at2759"/>
<comment type="caution">
    <text evidence="9">The sequence shown here is derived from an EMBL/GenBank/DDBJ whole genome shotgun (WGS) entry which is preliminary data.</text>
</comment>
<protein>
    <recommendedName>
        <fullName evidence="11">NB-ARC domain-containing protein</fullName>
    </recommendedName>
</protein>
<evidence type="ECO:0000256" key="4">
    <source>
        <dbReference type="ARBA" id="ARBA00022824"/>
    </source>
</evidence>
<keyword evidence="6" id="KW-0472">Membrane</keyword>
<dbReference type="EMBL" id="JAANBB010000154">
    <property type="protein sequence ID" value="KAF7548234.1"/>
    <property type="molecule type" value="Genomic_DNA"/>
</dbReference>
<dbReference type="InterPro" id="IPR029058">
    <property type="entry name" value="AB_hydrolase_fold"/>
</dbReference>
<dbReference type="PANTHER" id="PTHR48182">
    <property type="entry name" value="PROTEIN SERAC1"/>
    <property type="match status" value="1"/>
</dbReference>
<feature type="region of interest" description="Disordered" evidence="8">
    <location>
        <begin position="1003"/>
        <end position="1026"/>
    </location>
</feature>
<evidence type="ECO:0000256" key="3">
    <source>
        <dbReference type="ARBA" id="ARBA00004370"/>
    </source>
</evidence>
<dbReference type="PANTHER" id="PTHR48182:SF2">
    <property type="entry name" value="PROTEIN SERAC1"/>
    <property type="match status" value="1"/>
</dbReference>